<reference evidence="2" key="3">
    <citation type="submission" date="2016-10" db="EMBL/GenBank/DDBJ databases">
        <authorList>
            <person name="See-Too W.S."/>
        </authorList>
    </citation>
    <scope>NUCLEOTIDE SEQUENCE</scope>
    <source>
        <strain evidence="2">DSM 14505</strain>
    </source>
</reference>
<organism evidence="3 4">
    <name type="scientific">Planococcus antarcticus DSM 14505</name>
    <dbReference type="NCBI Taxonomy" id="1185653"/>
    <lineage>
        <taxon>Bacteria</taxon>
        <taxon>Bacillati</taxon>
        <taxon>Bacillota</taxon>
        <taxon>Bacilli</taxon>
        <taxon>Bacillales</taxon>
        <taxon>Caryophanaceae</taxon>
        <taxon>Planococcus</taxon>
    </lineage>
</organism>
<dbReference type="Proteomes" id="UP000004725">
    <property type="component" value="Unassembled WGS sequence"/>
</dbReference>
<dbReference type="Proteomes" id="UP000092661">
    <property type="component" value="Chromosome"/>
</dbReference>
<dbReference type="InterPro" id="IPR013974">
    <property type="entry name" value="SAF"/>
</dbReference>
<dbReference type="EMBL" id="AJYB01000008">
    <property type="protein sequence ID" value="EIM08213.1"/>
    <property type="molecule type" value="Genomic_DNA"/>
</dbReference>
<reference evidence="3 4" key="1">
    <citation type="journal article" date="2012" name="J. Bacteriol.">
        <title>Genome Sequence of the Antarctic Psychrophile Bacterium Planococcus antarcticus DSM 14505.</title>
        <authorList>
            <person name="Margolles A."/>
            <person name="Gueimonde M."/>
            <person name="Sanchez B."/>
        </authorList>
    </citation>
    <scope>NUCLEOTIDE SEQUENCE [LARGE SCALE GENOMIC DNA]</scope>
    <source>
        <strain evidence="3 4">DSM 14505</strain>
    </source>
</reference>
<evidence type="ECO:0000313" key="2">
    <source>
        <dbReference type="EMBL" id="ANU09581.1"/>
    </source>
</evidence>
<dbReference type="EMBL" id="CP016534">
    <property type="protein sequence ID" value="ANU09581.1"/>
    <property type="molecule type" value="Genomic_DNA"/>
</dbReference>
<evidence type="ECO:0000313" key="3">
    <source>
        <dbReference type="EMBL" id="EIM08213.1"/>
    </source>
</evidence>
<dbReference type="Gene3D" id="3.40.50.720">
    <property type="entry name" value="NAD(P)-binding Rossmann-like Domain"/>
    <property type="match status" value="1"/>
</dbReference>
<dbReference type="KEGG" id="pana:BBH88_04325"/>
<dbReference type="PANTHER" id="PTHR37850:SF2">
    <property type="entry name" value="SAF DOMAIN PROTEIN"/>
    <property type="match status" value="1"/>
</dbReference>
<dbReference type="eggNOG" id="COG4091">
    <property type="taxonomic scope" value="Bacteria"/>
</dbReference>
<gene>
    <name evidence="3" type="ORF">A1A1_01870</name>
    <name evidence="2" type="ORF">BBH88_04325</name>
</gene>
<evidence type="ECO:0000313" key="5">
    <source>
        <dbReference type="Proteomes" id="UP000092661"/>
    </source>
</evidence>
<dbReference type="Pfam" id="PF08666">
    <property type="entry name" value="SAF"/>
    <property type="match status" value="1"/>
</dbReference>
<feature type="domain" description="SAF" evidence="1">
    <location>
        <begin position="345"/>
        <end position="411"/>
    </location>
</feature>
<dbReference type="InterPro" id="IPR036291">
    <property type="entry name" value="NAD(P)-bd_dom_sf"/>
</dbReference>
<dbReference type="AlphaFoldDB" id="A0A1C7DE69"/>
<dbReference type="OrthoDB" id="9777844at2"/>
<dbReference type="RefSeq" id="WP_006828392.1">
    <property type="nucleotide sequence ID" value="NZ_AJYB01000008.1"/>
</dbReference>
<accession>A0A1C7DE69</accession>
<dbReference type="InterPro" id="IPR048423">
    <property type="entry name" value="DRL_cat"/>
</dbReference>
<proteinExistence type="predicted"/>
<dbReference type="CDD" id="cd11616">
    <property type="entry name" value="SAF_DH_OX_like"/>
    <property type="match status" value="1"/>
</dbReference>
<dbReference type="SMART" id="SM00858">
    <property type="entry name" value="SAF"/>
    <property type="match status" value="1"/>
</dbReference>
<sequence length="441" mass="47334">MLGINRKLEELERNGDIIKVGLVGAGQMGRGMISQIESMAGMRVVITADIQIDNVTNAYVKSGISADHVLQTNSAQQAATAVKEGKVVATTDAQLVTSLSEVDVVVDATGVPNIGAKIAWDAILNRKHIVMLNVEADVTVGVILKKMADASGVVYTGSAGDEPGAIMELFDFADALGFEVVALGKGKNNPLNLNANPDTAAEEATRKGASPKMLASFQDGTKTMVEMTAVANATGFLPDKPGMHGFVSDVKGLPEIFKLKEDGGEVSNKKIVEYINGIAPGVFAIIASEKEEVNHELKYLSMGEGPNYVLYRPYHLTSLETPISIARAYIYKEATIAPWHGLQAETVTVAKTDLAAGDFLDSIGGFTVYGHILTAPDARAKRALPLGLVDQNVRLKRDIKKGEIVSYDDVEQTRDSTIWRLRRMQDDTFKAGTEKELSVKA</sequence>
<name>A0A1C7DE69_9BACL</name>
<dbReference type="Pfam" id="PF21135">
    <property type="entry name" value="DRL_cat"/>
    <property type="match status" value="1"/>
</dbReference>
<dbReference type="PANTHER" id="PTHR37850">
    <property type="entry name" value="STRU PROTEIN"/>
    <property type="match status" value="1"/>
</dbReference>
<dbReference type="SUPFAM" id="SSF51735">
    <property type="entry name" value="NAD(P)-binding Rossmann-fold domains"/>
    <property type="match status" value="1"/>
</dbReference>
<keyword evidence="5" id="KW-1185">Reference proteome</keyword>
<evidence type="ECO:0000313" key="4">
    <source>
        <dbReference type="Proteomes" id="UP000004725"/>
    </source>
</evidence>
<reference evidence="5" key="2">
    <citation type="submission" date="2016-07" db="EMBL/GenBank/DDBJ databases">
        <authorList>
            <person name="See-Too W.S."/>
        </authorList>
    </citation>
    <scope>NUCLEOTIDE SEQUENCE [LARGE SCALE GENOMIC DNA]</scope>
    <source>
        <strain evidence="5">DSM 14505</strain>
    </source>
</reference>
<evidence type="ECO:0000259" key="1">
    <source>
        <dbReference type="SMART" id="SM00858"/>
    </source>
</evidence>
<protein>
    <submittedName>
        <fullName evidence="2">NAD(P)-dependent oxidoreductase</fullName>
    </submittedName>
</protein>